<dbReference type="AlphaFoldDB" id="A0A388JPV2"/>
<feature type="compositionally biased region" description="Basic and acidic residues" evidence="1">
    <location>
        <begin position="56"/>
        <end position="66"/>
    </location>
</feature>
<reference evidence="2 3" key="1">
    <citation type="journal article" date="2018" name="Cell">
        <title>The Chara Genome: Secondary Complexity and Implications for Plant Terrestrialization.</title>
        <authorList>
            <person name="Nishiyama T."/>
            <person name="Sakayama H."/>
            <person name="Vries J.D."/>
            <person name="Buschmann H."/>
            <person name="Saint-Marcoux D."/>
            <person name="Ullrich K.K."/>
            <person name="Haas F.B."/>
            <person name="Vanderstraeten L."/>
            <person name="Becker D."/>
            <person name="Lang D."/>
            <person name="Vosolsobe S."/>
            <person name="Rombauts S."/>
            <person name="Wilhelmsson P.K.I."/>
            <person name="Janitza P."/>
            <person name="Kern R."/>
            <person name="Heyl A."/>
            <person name="Rumpler F."/>
            <person name="Villalobos L.I.A.C."/>
            <person name="Clay J.M."/>
            <person name="Skokan R."/>
            <person name="Toyoda A."/>
            <person name="Suzuki Y."/>
            <person name="Kagoshima H."/>
            <person name="Schijlen E."/>
            <person name="Tajeshwar N."/>
            <person name="Catarino B."/>
            <person name="Hetherington A.J."/>
            <person name="Saltykova A."/>
            <person name="Bonnot C."/>
            <person name="Breuninger H."/>
            <person name="Symeonidi A."/>
            <person name="Radhakrishnan G.V."/>
            <person name="Van Nieuwerburgh F."/>
            <person name="Deforce D."/>
            <person name="Chang C."/>
            <person name="Karol K.G."/>
            <person name="Hedrich R."/>
            <person name="Ulvskov P."/>
            <person name="Glockner G."/>
            <person name="Delwiche C.F."/>
            <person name="Petrasek J."/>
            <person name="Van de Peer Y."/>
            <person name="Friml J."/>
            <person name="Beilby M."/>
            <person name="Dolan L."/>
            <person name="Kohara Y."/>
            <person name="Sugano S."/>
            <person name="Fujiyama A."/>
            <person name="Delaux P.-M."/>
            <person name="Quint M."/>
            <person name="TheiBen G."/>
            <person name="Hagemann M."/>
            <person name="Harholt J."/>
            <person name="Dunand C."/>
            <person name="Zachgo S."/>
            <person name="Langdale J."/>
            <person name="Maumus F."/>
            <person name="Straeten D.V.D."/>
            <person name="Gould S.B."/>
            <person name="Rensing S.A."/>
        </authorList>
    </citation>
    <scope>NUCLEOTIDE SEQUENCE [LARGE SCALE GENOMIC DNA]</scope>
    <source>
        <strain evidence="2 3">S276</strain>
    </source>
</reference>
<sequence>MWSNHNLRTPCMWCDDIFKYFFVSPVVIVNTSSFPEGQGEGNVEREGAEEETEDVEGGREGGKELV</sequence>
<evidence type="ECO:0000313" key="2">
    <source>
        <dbReference type="EMBL" id="GBG59742.1"/>
    </source>
</evidence>
<dbReference type="Gramene" id="GBG59742">
    <property type="protein sequence ID" value="GBG59742"/>
    <property type="gene ID" value="CBR_g54845"/>
</dbReference>
<evidence type="ECO:0000313" key="3">
    <source>
        <dbReference type="Proteomes" id="UP000265515"/>
    </source>
</evidence>
<keyword evidence="3" id="KW-1185">Reference proteome</keyword>
<comment type="caution">
    <text evidence="2">The sequence shown here is derived from an EMBL/GenBank/DDBJ whole genome shotgun (WGS) entry which is preliminary data.</text>
</comment>
<dbReference type="EMBL" id="BFEA01000006">
    <property type="protein sequence ID" value="GBG59742.1"/>
    <property type="molecule type" value="Genomic_DNA"/>
</dbReference>
<dbReference type="Proteomes" id="UP000265515">
    <property type="component" value="Unassembled WGS sequence"/>
</dbReference>
<accession>A0A388JPV2</accession>
<feature type="region of interest" description="Disordered" evidence="1">
    <location>
        <begin position="33"/>
        <end position="66"/>
    </location>
</feature>
<proteinExistence type="predicted"/>
<protein>
    <submittedName>
        <fullName evidence="2">Uncharacterized protein</fullName>
    </submittedName>
</protein>
<gene>
    <name evidence="2" type="ORF">CBR_g54845</name>
</gene>
<name>A0A388JPV2_CHABU</name>
<evidence type="ECO:0000256" key="1">
    <source>
        <dbReference type="SAM" id="MobiDB-lite"/>
    </source>
</evidence>
<organism evidence="2 3">
    <name type="scientific">Chara braunii</name>
    <name type="common">Braun's stonewort</name>
    <dbReference type="NCBI Taxonomy" id="69332"/>
    <lineage>
        <taxon>Eukaryota</taxon>
        <taxon>Viridiplantae</taxon>
        <taxon>Streptophyta</taxon>
        <taxon>Charophyceae</taxon>
        <taxon>Charales</taxon>
        <taxon>Characeae</taxon>
        <taxon>Chara</taxon>
    </lineage>
</organism>